<dbReference type="GeneID" id="76200997"/>
<organism evidence="1 2">
    <name type="scientific">Halocatena marina</name>
    <dbReference type="NCBI Taxonomy" id="2934937"/>
    <lineage>
        <taxon>Archaea</taxon>
        <taxon>Methanobacteriati</taxon>
        <taxon>Methanobacteriota</taxon>
        <taxon>Stenosarchaea group</taxon>
        <taxon>Halobacteria</taxon>
        <taxon>Halobacteriales</taxon>
        <taxon>Natronomonadaceae</taxon>
        <taxon>Halocatena</taxon>
    </lineage>
</organism>
<keyword evidence="2" id="KW-1185">Reference proteome</keyword>
<reference evidence="1 2" key="1">
    <citation type="journal article" date="2019" name="Int. J. Syst. Evol. Microbiol.">
        <title>The Global Catalogue of Microorganisms (GCM) 10K type strain sequencing project: providing services to taxonomists for standard genome sequencing and annotation.</title>
        <authorList>
            <consortium name="The Broad Institute Genomics Platform"/>
            <consortium name="The Broad Institute Genome Sequencing Center for Infectious Disease"/>
            <person name="Wu L."/>
            <person name="Ma J."/>
        </authorList>
    </citation>
    <scope>NUCLEOTIDE SEQUENCE [LARGE SCALE GENOMIC DNA]</scope>
    <source>
        <strain evidence="1 2">RDMS1</strain>
    </source>
</reference>
<proteinExistence type="predicted"/>
<dbReference type="Pfam" id="PF20542">
    <property type="entry name" value="DUF6757"/>
    <property type="match status" value="1"/>
</dbReference>
<dbReference type="AlphaFoldDB" id="A0ABD5YSB4"/>
<dbReference type="Proteomes" id="UP001596417">
    <property type="component" value="Unassembled WGS sequence"/>
</dbReference>
<protein>
    <submittedName>
        <fullName evidence="1">DUF6757 family protein</fullName>
    </submittedName>
</protein>
<evidence type="ECO:0000313" key="2">
    <source>
        <dbReference type="Proteomes" id="UP001596417"/>
    </source>
</evidence>
<gene>
    <name evidence="1" type="ORF">ACFQL7_16700</name>
</gene>
<accession>A0ABD5YSB4</accession>
<evidence type="ECO:0000313" key="1">
    <source>
        <dbReference type="EMBL" id="MFC7191277.1"/>
    </source>
</evidence>
<sequence length="54" mass="6427">MWCHYCEEEATMAVEKGGVKVGLCKQHFRERLEELKSEGWLDDLRDELNTDRIE</sequence>
<comment type="caution">
    <text evidence="1">The sequence shown here is derived from an EMBL/GenBank/DDBJ whole genome shotgun (WGS) entry which is preliminary data.</text>
</comment>
<dbReference type="EMBL" id="JBHTAX010000001">
    <property type="protein sequence ID" value="MFC7191277.1"/>
    <property type="molecule type" value="Genomic_DNA"/>
</dbReference>
<dbReference type="InterPro" id="IPR046645">
    <property type="entry name" value="DUF6757"/>
</dbReference>
<dbReference type="RefSeq" id="WP_309242235.1">
    <property type="nucleotide sequence ID" value="NZ_CP110249.1"/>
</dbReference>
<name>A0ABD5YSB4_9EURY</name>